<organism evidence="3 4">
    <name type="scientific">Anaeromyxobacter oryzae</name>
    <dbReference type="NCBI Taxonomy" id="2918170"/>
    <lineage>
        <taxon>Bacteria</taxon>
        <taxon>Pseudomonadati</taxon>
        <taxon>Myxococcota</taxon>
        <taxon>Myxococcia</taxon>
        <taxon>Myxococcales</taxon>
        <taxon>Cystobacterineae</taxon>
        <taxon>Anaeromyxobacteraceae</taxon>
        <taxon>Anaeromyxobacter</taxon>
    </lineage>
</organism>
<name>A0ABN6MKW2_9BACT</name>
<dbReference type="CDD" id="cd02440">
    <property type="entry name" value="AdoMet_MTases"/>
    <property type="match status" value="1"/>
</dbReference>
<proteinExistence type="predicted"/>
<sequence>MSSTPPLPAHPFRVRHPGDGLGAPAPLDLIVEGSAFGSGTHPTTMSCLEVLAALAPLEGLRVLDLGSGTGILGLAALRLGAAGALCVDVNPEAVASSLRSGEANGLADRLSHRAGTASDLAGEAFDLVVANIGGELLIDEAACVAPLARRGGRLLLSGVLSGYAADLQAAYAAQGCRVVERRFPGACCTILMTRG</sequence>
<dbReference type="GO" id="GO:0008168">
    <property type="term" value="F:methyltransferase activity"/>
    <property type="evidence" value="ECO:0007669"/>
    <property type="project" value="UniProtKB-KW"/>
</dbReference>
<dbReference type="Pfam" id="PF06325">
    <property type="entry name" value="PrmA"/>
    <property type="match status" value="1"/>
</dbReference>
<keyword evidence="1 3" id="KW-0489">Methyltransferase</keyword>
<dbReference type="Gene3D" id="3.40.50.150">
    <property type="entry name" value="Vaccinia Virus protein VP39"/>
    <property type="match status" value="1"/>
</dbReference>
<gene>
    <name evidence="3" type="ORF">AMOR_05070</name>
</gene>
<evidence type="ECO:0000313" key="4">
    <source>
        <dbReference type="Proteomes" id="UP001162891"/>
    </source>
</evidence>
<dbReference type="PANTHER" id="PTHR43648">
    <property type="entry name" value="ELECTRON TRANSFER FLAVOPROTEIN BETA SUBUNIT LYSINE METHYLTRANSFERASE"/>
    <property type="match status" value="1"/>
</dbReference>
<evidence type="ECO:0000313" key="3">
    <source>
        <dbReference type="EMBL" id="BDG01511.1"/>
    </source>
</evidence>
<dbReference type="GO" id="GO:0032259">
    <property type="term" value="P:methylation"/>
    <property type="evidence" value="ECO:0007669"/>
    <property type="project" value="UniProtKB-KW"/>
</dbReference>
<dbReference type="PANTHER" id="PTHR43648:SF1">
    <property type="entry name" value="ELECTRON TRANSFER FLAVOPROTEIN BETA SUBUNIT LYSINE METHYLTRANSFERASE"/>
    <property type="match status" value="1"/>
</dbReference>
<protein>
    <submittedName>
        <fullName evidence="3">SAM-dependent methyltransferase</fullName>
    </submittedName>
</protein>
<dbReference type="InterPro" id="IPR050078">
    <property type="entry name" value="Ribosomal_L11_MeTrfase_PrmA"/>
</dbReference>
<keyword evidence="4" id="KW-1185">Reference proteome</keyword>
<dbReference type="Proteomes" id="UP001162891">
    <property type="component" value="Chromosome"/>
</dbReference>
<dbReference type="EMBL" id="AP025591">
    <property type="protein sequence ID" value="BDG01511.1"/>
    <property type="molecule type" value="Genomic_DNA"/>
</dbReference>
<evidence type="ECO:0000256" key="1">
    <source>
        <dbReference type="ARBA" id="ARBA00022603"/>
    </source>
</evidence>
<evidence type="ECO:0000256" key="2">
    <source>
        <dbReference type="ARBA" id="ARBA00022679"/>
    </source>
</evidence>
<dbReference type="RefSeq" id="WP_248358109.1">
    <property type="nucleotide sequence ID" value="NZ_AP025591.1"/>
</dbReference>
<dbReference type="InterPro" id="IPR029063">
    <property type="entry name" value="SAM-dependent_MTases_sf"/>
</dbReference>
<keyword evidence="2" id="KW-0808">Transferase</keyword>
<accession>A0ABN6MKW2</accession>
<reference evidence="4" key="1">
    <citation type="journal article" date="2022" name="Int. J. Syst. Evol. Microbiol.">
        <title>Anaeromyxobacter oryzae sp. nov., Anaeromyxobacter diazotrophicus sp. nov. and Anaeromyxobacter paludicola sp. nov., isolated from paddy soils.</title>
        <authorList>
            <person name="Itoh H."/>
            <person name="Xu Z."/>
            <person name="Mise K."/>
            <person name="Masuda Y."/>
            <person name="Ushijima N."/>
            <person name="Hayakawa C."/>
            <person name="Shiratori Y."/>
            <person name="Senoo K."/>
        </authorList>
    </citation>
    <scope>NUCLEOTIDE SEQUENCE [LARGE SCALE GENOMIC DNA]</scope>
    <source>
        <strain evidence="4">Red232</strain>
    </source>
</reference>
<dbReference type="SUPFAM" id="SSF53335">
    <property type="entry name" value="S-adenosyl-L-methionine-dependent methyltransferases"/>
    <property type="match status" value="1"/>
</dbReference>